<evidence type="ECO:0000256" key="5">
    <source>
        <dbReference type="ARBA" id="ARBA00022989"/>
    </source>
</evidence>
<feature type="transmembrane region" description="Helical" evidence="7">
    <location>
        <begin position="267"/>
        <end position="284"/>
    </location>
</feature>
<feature type="transmembrane region" description="Helical" evidence="7">
    <location>
        <begin position="116"/>
        <end position="141"/>
    </location>
</feature>
<evidence type="ECO:0000256" key="2">
    <source>
        <dbReference type="ARBA" id="ARBA00007543"/>
    </source>
</evidence>
<evidence type="ECO:0000256" key="6">
    <source>
        <dbReference type="ARBA" id="ARBA00023136"/>
    </source>
</evidence>
<evidence type="ECO:0000256" key="4">
    <source>
        <dbReference type="ARBA" id="ARBA00022692"/>
    </source>
</evidence>
<comment type="subcellular location">
    <subcellularLocation>
        <location evidence="1">Cell membrane</location>
        <topology evidence="1">Multi-pass membrane protein</topology>
    </subcellularLocation>
</comment>
<evidence type="ECO:0000256" key="7">
    <source>
        <dbReference type="SAM" id="Phobius"/>
    </source>
</evidence>
<feature type="transmembrane region" description="Helical" evidence="7">
    <location>
        <begin position="195"/>
        <end position="215"/>
    </location>
</feature>
<accession>A0ABV5WDR0</accession>
<feature type="transmembrane region" description="Helical" evidence="7">
    <location>
        <begin position="235"/>
        <end position="255"/>
    </location>
</feature>
<keyword evidence="9" id="KW-1185">Reference proteome</keyword>
<organism evidence="8 9">
    <name type="scientific">Ectobacillus funiculus</name>
    <dbReference type="NCBI Taxonomy" id="137993"/>
    <lineage>
        <taxon>Bacteria</taxon>
        <taxon>Bacillati</taxon>
        <taxon>Bacillota</taxon>
        <taxon>Bacilli</taxon>
        <taxon>Bacillales</taxon>
        <taxon>Bacillaceae</taxon>
        <taxon>Ectobacillus</taxon>
    </lineage>
</organism>
<dbReference type="Pfam" id="PF02322">
    <property type="entry name" value="Cyt_bd_oxida_II"/>
    <property type="match status" value="1"/>
</dbReference>
<keyword evidence="5 7" id="KW-1133">Transmembrane helix</keyword>
<protein>
    <submittedName>
        <fullName evidence="8">Cytochrome d ubiquinol oxidase subunit II</fullName>
    </submittedName>
</protein>
<name>A0ABV5WDR0_9BACI</name>
<evidence type="ECO:0000313" key="8">
    <source>
        <dbReference type="EMBL" id="MFB9758501.1"/>
    </source>
</evidence>
<keyword evidence="6 7" id="KW-0472">Membrane</keyword>
<feature type="transmembrane region" description="Helical" evidence="7">
    <location>
        <begin position="83"/>
        <end position="104"/>
    </location>
</feature>
<dbReference type="Proteomes" id="UP001589609">
    <property type="component" value="Unassembled WGS sequence"/>
</dbReference>
<dbReference type="InterPro" id="IPR003317">
    <property type="entry name" value="Cyt-d_oxidase_su2"/>
</dbReference>
<comment type="caution">
    <text evidence="8">The sequence shown here is derived from an EMBL/GenBank/DDBJ whole genome shotgun (WGS) entry which is preliminary data.</text>
</comment>
<evidence type="ECO:0000313" key="9">
    <source>
        <dbReference type="Proteomes" id="UP001589609"/>
    </source>
</evidence>
<evidence type="ECO:0000256" key="1">
    <source>
        <dbReference type="ARBA" id="ARBA00004651"/>
    </source>
</evidence>
<comment type="similarity">
    <text evidence="2">Belongs to the cytochrome ubiquinol oxidase subunit 2 family.</text>
</comment>
<evidence type="ECO:0000256" key="3">
    <source>
        <dbReference type="ARBA" id="ARBA00022475"/>
    </source>
</evidence>
<keyword evidence="3" id="KW-1003">Cell membrane</keyword>
<keyword evidence="4 7" id="KW-0812">Transmembrane</keyword>
<reference evidence="8 9" key="1">
    <citation type="submission" date="2024-09" db="EMBL/GenBank/DDBJ databases">
        <authorList>
            <person name="Sun Q."/>
            <person name="Mori K."/>
        </authorList>
    </citation>
    <scope>NUCLEOTIDE SEQUENCE [LARGE SCALE GENOMIC DNA]</scope>
    <source>
        <strain evidence="8 9">JCM 11201</strain>
    </source>
</reference>
<dbReference type="RefSeq" id="WP_379948791.1">
    <property type="nucleotide sequence ID" value="NZ_JBHMAF010000034.1"/>
</dbReference>
<sequence>MHEESIAILILWALVFAYSILGSIDFGTGFWSMIYMKRNSTAGDIANRYLSPTWELTNTFLVFVVVAFIGFFPNAAYSLATAMFVPVTLILALIAVRSSFMVFSHSFPSSEQQLRFIAGITGLLVPALLITVLPVTEGSFVQMIGGKETLMYKQLLSSPSVYSYMLFGLTSALFLSALFLADFSRERGDEKAYRIYRINAIILGPATLLSAVIALVSVSIQGNARWLLSNLADEILWFAVSLGLFVIGYAALWWSNKGYKELGWPRVAVLSVVAQYAFASYAYGKAHLPYIIFPDVTMYTSFTQKTTFYSLLILYAVGIAILLPGFIMFWNLFLKDRTFAGDKKE</sequence>
<dbReference type="EMBL" id="JBHMAF010000034">
    <property type="protein sequence ID" value="MFB9758501.1"/>
    <property type="molecule type" value="Genomic_DNA"/>
</dbReference>
<feature type="transmembrane region" description="Helical" evidence="7">
    <location>
        <begin position="308"/>
        <end position="334"/>
    </location>
</feature>
<proteinExistence type="inferred from homology"/>
<feature type="transmembrane region" description="Helical" evidence="7">
    <location>
        <begin position="56"/>
        <end position="77"/>
    </location>
</feature>
<feature type="transmembrane region" description="Helical" evidence="7">
    <location>
        <begin position="6"/>
        <end position="35"/>
    </location>
</feature>
<feature type="transmembrane region" description="Helical" evidence="7">
    <location>
        <begin position="161"/>
        <end position="183"/>
    </location>
</feature>
<gene>
    <name evidence="8" type="ORF">ACFFMS_08210</name>
</gene>